<feature type="domain" description="Bacterial EndoU nuclease" evidence="2">
    <location>
        <begin position="107"/>
        <end position="181"/>
    </location>
</feature>
<dbReference type="AlphaFoldDB" id="A0A561W0P5"/>
<feature type="compositionally biased region" description="Basic and acidic residues" evidence="1">
    <location>
        <begin position="82"/>
        <end position="96"/>
    </location>
</feature>
<comment type="caution">
    <text evidence="3">The sequence shown here is derived from an EMBL/GenBank/DDBJ whole genome shotgun (WGS) entry which is preliminary data.</text>
</comment>
<feature type="region of interest" description="Disordered" evidence="1">
    <location>
        <begin position="182"/>
        <end position="226"/>
    </location>
</feature>
<feature type="compositionally biased region" description="Low complexity" evidence="1">
    <location>
        <begin position="39"/>
        <end position="50"/>
    </location>
</feature>
<evidence type="ECO:0000313" key="3">
    <source>
        <dbReference type="EMBL" id="TWG17427.1"/>
    </source>
</evidence>
<evidence type="ECO:0000313" key="4">
    <source>
        <dbReference type="Proteomes" id="UP000317685"/>
    </source>
</evidence>
<protein>
    <submittedName>
        <fullName evidence="3">EndoU nuclease-like protein</fullName>
    </submittedName>
</protein>
<dbReference type="EMBL" id="VIWZ01000001">
    <property type="protein sequence ID" value="TWG17427.1"/>
    <property type="molecule type" value="Genomic_DNA"/>
</dbReference>
<accession>A0A561W0P5</accession>
<dbReference type="GeneID" id="300128339"/>
<dbReference type="Pfam" id="PF14436">
    <property type="entry name" value="EndoU_bacteria"/>
    <property type="match status" value="1"/>
</dbReference>
<feature type="compositionally biased region" description="Pro residues" evidence="1">
    <location>
        <begin position="63"/>
        <end position="78"/>
    </location>
</feature>
<gene>
    <name evidence="3" type="ORF">FHU34_112769</name>
</gene>
<sequence length="253" mass="25970">MARAGRPGGGSGGGTGGGGAGRPPRSYGGINAANGISSAQQATGQARQQGHPPGVGQGSTTTPPRPTRPPAPTTPPPAGGIHHSDASRKHILEGDGGRQGGHLAGTGFSNKTEFPKSWDEAKILDAAHRVTQQGPPTRGPNPTKDADGNPVWAYDYVGVVDGVEVKTTVLADGEIRTAFPSRKTDPGVILNPPAPNPAPEGIPMGNPPRYSNPDVGGDGSWTWEGPKGNKIIRVVQDGQGNVTRTELGDYKKR</sequence>
<dbReference type="InterPro" id="IPR029501">
    <property type="entry name" value="EndoU_bac"/>
</dbReference>
<keyword evidence="4" id="KW-1185">Reference proteome</keyword>
<dbReference type="GO" id="GO:0004519">
    <property type="term" value="F:endonuclease activity"/>
    <property type="evidence" value="ECO:0007669"/>
    <property type="project" value="InterPro"/>
</dbReference>
<organism evidence="3 4">
    <name type="scientific">Micromonospora taraxaci</name>
    <dbReference type="NCBI Taxonomy" id="1316803"/>
    <lineage>
        <taxon>Bacteria</taxon>
        <taxon>Bacillati</taxon>
        <taxon>Actinomycetota</taxon>
        <taxon>Actinomycetes</taxon>
        <taxon>Micromonosporales</taxon>
        <taxon>Micromonosporaceae</taxon>
        <taxon>Micromonospora</taxon>
    </lineage>
</organism>
<evidence type="ECO:0000259" key="2">
    <source>
        <dbReference type="Pfam" id="PF14436"/>
    </source>
</evidence>
<dbReference type="RefSeq" id="WP_145780426.1">
    <property type="nucleotide sequence ID" value="NZ_JBEZJB010000037.1"/>
</dbReference>
<evidence type="ECO:0000256" key="1">
    <source>
        <dbReference type="SAM" id="MobiDB-lite"/>
    </source>
</evidence>
<dbReference type="OrthoDB" id="3194844at2"/>
<dbReference type="Proteomes" id="UP000317685">
    <property type="component" value="Unassembled WGS sequence"/>
</dbReference>
<feature type="compositionally biased region" description="Basic and acidic residues" evidence="1">
    <location>
        <begin position="113"/>
        <end position="128"/>
    </location>
</feature>
<proteinExistence type="predicted"/>
<feature type="region of interest" description="Disordered" evidence="1">
    <location>
        <begin position="1"/>
        <end position="149"/>
    </location>
</feature>
<name>A0A561W0P5_9ACTN</name>
<feature type="compositionally biased region" description="Gly residues" evidence="1">
    <location>
        <begin position="1"/>
        <end position="21"/>
    </location>
</feature>
<reference evidence="3 4" key="1">
    <citation type="submission" date="2019-06" db="EMBL/GenBank/DDBJ databases">
        <title>Sequencing the genomes of 1000 actinobacteria strains.</title>
        <authorList>
            <person name="Klenk H.-P."/>
        </authorList>
    </citation>
    <scope>NUCLEOTIDE SEQUENCE [LARGE SCALE GENOMIC DNA]</scope>
    <source>
        <strain evidence="3 4">DSM 45885</strain>
    </source>
</reference>